<dbReference type="InterPro" id="IPR006143">
    <property type="entry name" value="RND_pump_MFP"/>
</dbReference>
<evidence type="ECO:0000256" key="1">
    <source>
        <dbReference type="ARBA" id="ARBA00009477"/>
    </source>
</evidence>
<dbReference type="InterPro" id="IPR058647">
    <property type="entry name" value="BSH_CzcB-like"/>
</dbReference>
<dbReference type="Gene3D" id="2.40.30.170">
    <property type="match status" value="1"/>
</dbReference>
<evidence type="ECO:0000259" key="3">
    <source>
        <dbReference type="Pfam" id="PF25893"/>
    </source>
</evidence>
<dbReference type="Pfam" id="PF25967">
    <property type="entry name" value="RND-MFP_C"/>
    <property type="match status" value="1"/>
</dbReference>
<evidence type="ECO:0000259" key="6">
    <source>
        <dbReference type="Pfam" id="PF25973"/>
    </source>
</evidence>
<feature type="coiled-coil region" evidence="2">
    <location>
        <begin position="169"/>
        <end position="196"/>
    </location>
</feature>
<dbReference type="AlphaFoldDB" id="A0A1N6PZF2"/>
<dbReference type="InterPro" id="IPR058792">
    <property type="entry name" value="Beta-barrel_RND_2"/>
</dbReference>
<dbReference type="Pfam" id="PF25954">
    <property type="entry name" value="Beta-barrel_RND_2"/>
    <property type="match status" value="1"/>
</dbReference>
<dbReference type="Gene3D" id="2.40.420.20">
    <property type="match status" value="1"/>
</dbReference>
<accession>A0A1N6PZF2</accession>
<dbReference type="GO" id="GO:0015562">
    <property type="term" value="F:efflux transmembrane transporter activity"/>
    <property type="evidence" value="ECO:0007669"/>
    <property type="project" value="TreeGrafter"/>
</dbReference>
<evidence type="ECO:0000256" key="2">
    <source>
        <dbReference type="SAM" id="Coils"/>
    </source>
</evidence>
<dbReference type="InterPro" id="IPR058627">
    <property type="entry name" value="MdtA-like_C"/>
</dbReference>
<dbReference type="RefSeq" id="WP_076546880.1">
    <property type="nucleotide sequence ID" value="NZ_FTMA01000001.1"/>
</dbReference>
<organism evidence="7 8">
    <name type="scientific">Maribacter ulvicola</name>
    <dbReference type="NCBI Taxonomy" id="228959"/>
    <lineage>
        <taxon>Bacteria</taxon>
        <taxon>Pseudomonadati</taxon>
        <taxon>Bacteroidota</taxon>
        <taxon>Flavobacteriia</taxon>
        <taxon>Flavobacteriales</taxon>
        <taxon>Flavobacteriaceae</taxon>
        <taxon>Maribacter</taxon>
    </lineage>
</organism>
<keyword evidence="2" id="KW-0175">Coiled coil</keyword>
<feature type="domain" description="CzcB-like barrel-sandwich hybrid" evidence="6">
    <location>
        <begin position="99"/>
        <end position="215"/>
    </location>
</feature>
<dbReference type="SUPFAM" id="SSF111369">
    <property type="entry name" value="HlyD-like secretion proteins"/>
    <property type="match status" value="1"/>
</dbReference>
<dbReference type="STRING" id="228959.SAMN05421797_101659"/>
<dbReference type="NCBIfam" id="TIGR01730">
    <property type="entry name" value="RND_mfp"/>
    <property type="match status" value="1"/>
</dbReference>
<sequence length="388" mass="42617">MKKILVILMATMGIYSCGGDEQSVADIISQQNLEAIRAKKNEITAQQKNIDAQLKSLDSAIAILGNEEKLPLVNTLTAKEQVFNHYLELQGDVSTKQNVLIYPEMAGTLQRVYVKEGDKVTKGQILATIDDGGMSSQLDQLKTQSTLAKTTFERQERLWNQNIGSEIQYLQAKTNYEAAENMVSQTESQLRKSNIRAPFSGIIDNVIKDQGTVVAPGQGSEVFRIVNLSNMYIEVEVPESYIGSVTKGKEALVYFPVLGDSTITKIRETGNFINPSNRSFEAEIPVPNKEGKIKPNLTAKVAINDYTSEDAILIPTSIISENAEGEQYVFVAEEPNDEGVSLVKRTIITTGKTQGATIEVLKGLADGNRIIQEGARSVKDGQKVKIKK</sequence>
<feature type="domain" description="CusB-like beta-barrel" evidence="4">
    <location>
        <begin position="233"/>
        <end position="304"/>
    </location>
</feature>
<proteinExistence type="inferred from homology"/>
<dbReference type="OrthoDB" id="9806939at2"/>
<dbReference type="EMBL" id="FTMA01000001">
    <property type="protein sequence ID" value="SIQ09599.1"/>
    <property type="molecule type" value="Genomic_DNA"/>
</dbReference>
<dbReference type="Pfam" id="PF25893">
    <property type="entry name" value="HH_CzcB"/>
    <property type="match status" value="1"/>
</dbReference>
<dbReference type="Pfam" id="PF25973">
    <property type="entry name" value="BSH_CzcB"/>
    <property type="match status" value="1"/>
</dbReference>
<name>A0A1N6PZF2_9FLAO</name>
<dbReference type="PROSITE" id="PS51257">
    <property type="entry name" value="PROKAR_LIPOPROTEIN"/>
    <property type="match status" value="1"/>
</dbReference>
<gene>
    <name evidence="7" type="ORF">SAMN05421797_101659</name>
</gene>
<evidence type="ECO:0000259" key="5">
    <source>
        <dbReference type="Pfam" id="PF25967"/>
    </source>
</evidence>
<dbReference type="Proteomes" id="UP000186953">
    <property type="component" value="Unassembled WGS sequence"/>
</dbReference>
<dbReference type="PANTHER" id="PTHR30469">
    <property type="entry name" value="MULTIDRUG RESISTANCE PROTEIN MDTA"/>
    <property type="match status" value="1"/>
</dbReference>
<feature type="domain" description="CzcB-like alpha-helical hairpin" evidence="3">
    <location>
        <begin position="134"/>
        <end position="191"/>
    </location>
</feature>
<protein>
    <submittedName>
        <fullName evidence="7">RND family efflux transporter, MFP subunit</fullName>
    </submittedName>
</protein>
<dbReference type="Gene3D" id="1.10.287.470">
    <property type="entry name" value="Helix hairpin bin"/>
    <property type="match status" value="1"/>
</dbReference>
<dbReference type="GO" id="GO:1990281">
    <property type="term" value="C:efflux pump complex"/>
    <property type="evidence" value="ECO:0007669"/>
    <property type="project" value="TreeGrafter"/>
</dbReference>
<reference evidence="8" key="1">
    <citation type="submission" date="2017-01" db="EMBL/GenBank/DDBJ databases">
        <authorList>
            <person name="Varghese N."/>
            <person name="Submissions S."/>
        </authorList>
    </citation>
    <scope>NUCLEOTIDE SEQUENCE [LARGE SCALE GENOMIC DNA]</scope>
    <source>
        <strain evidence="8">DSM 15366</strain>
    </source>
</reference>
<dbReference type="InterPro" id="IPR058648">
    <property type="entry name" value="HH_CzcB-like"/>
</dbReference>
<evidence type="ECO:0000259" key="4">
    <source>
        <dbReference type="Pfam" id="PF25954"/>
    </source>
</evidence>
<evidence type="ECO:0000313" key="8">
    <source>
        <dbReference type="Proteomes" id="UP000186953"/>
    </source>
</evidence>
<comment type="similarity">
    <text evidence="1">Belongs to the membrane fusion protein (MFP) (TC 8.A.1) family.</text>
</comment>
<feature type="domain" description="Multidrug resistance protein MdtA-like C-terminal permuted SH3" evidence="5">
    <location>
        <begin position="310"/>
        <end position="375"/>
    </location>
</feature>
<dbReference type="Gene3D" id="2.40.50.100">
    <property type="match status" value="1"/>
</dbReference>
<keyword evidence="8" id="KW-1185">Reference proteome</keyword>
<evidence type="ECO:0000313" key="7">
    <source>
        <dbReference type="EMBL" id="SIQ09599.1"/>
    </source>
</evidence>